<dbReference type="Pfam" id="PF00005">
    <property type="entry name" value="ABC_tran"/>
    <property type="match status" value="1"/>
</dbReference>
<organism evidence="9 10">
    <name type="scientific">Mycolicibacterium fortuitum</name>
    <name type="common">Mycobacterium fortuitum</name>
    <dbReference type="NCBI Taxonomy" id="1766"/>
    <lineage>
        <taxon>Bacteria</taxon>
        <taxon>Bacillati</taxon>
        <taxon>Actinomycetota</taxon>
        <taxon>Actinomycetes</taxon>
        <taxon>Mycobacteriales</taxon>
        <taxon>Mycobacteriaceae</taxon>
        <taxon>Mycolicibacterium</taxon>
    </lineage>
</organism>
<keyword evidence="1 7" id="KW-0813">Transport</keyword>
<comment type="similarity">
    <text evidence="7">Belongs to the ABC transporter superfamily. Spermidine/putrescine importer (TC 3.A.1.11.1) family.</text>
</comment>
<evidence type="ECO:0000313" key="9">
    <source>
        <dbReference type="EMBL" id="OMC32170.1"/>
    </source>
</evidence>
<evidence type="ECO:0000256" key="6">
    <source>
        <dbReference type="ARBA" id="ARBA00023136"/>
    </source>
</evidence>
<evidence type="ECO:0000256" key="2">
    <source>
        <dbReference type="ARBA" id="ARBA00022475"/>
    </source>
</evidence>
<evidence type="ECO:0000256" key="3">
    <source>
        <dbReference type="ARBA" id="ARBA00022741"/>
    </source>
</evidence>
<accession>A0ABD6QC78</accession>
<keyword evidence="4 7" id="KW-0067">ATP-binding</keyword>
<dbReference type="GO" id="GO:0015417">
    <property type="term" value="F:ABC-type polyamine transporter activity"/>
    <property type="evidence" value="ECO:0007669"/>
    <property type="project" value="UniProtKB-EC"/>
</dbReference>
<dbReference type="InterPro" id="IPR050093">
    <property type="entry name" value="ABC_SmlMolc_Importer"/>
</dbReference>
<evidence type="ECO:0000256" key="5">
    <source>
        <dbReference type="ARBA" id="ARBA00022967"/>
    </source>
</evidence>
<dbReference type="PANTHER" id="PTHR42781:SF4">
    <property type="entry name" value="SPERMIDINE_PUTRESCINE IMPORT ATP-BINDING PROTEIN POTA"/>
    <property type="match status" value="1"/>
</dbReference>
<keyword evidence="3 7" id="KW-0547">Nucleotide-binding</keyword>
<dbReference type="FunFam" id="3.40.50.300:FF:000133">
    <property type="entry name" value="Spermidine/putrescine import ATP-binding protein PotA"/>
    <property type="match status" value="1"/>
</dbReference>
<evidence type="ECO:0000259" key="8">
    <source>
        <dbReference type="PROSITE" id="PS50893"/>
    </source>
</evidence>
<dbReference type="GO" id="GO:0032991">
    <property type="term" value="C:protein-containing complex"/>
    <property type="evidence" value="ECO:0007669"/>
    <property type="project" value="UniProtKB-ARBA"/>
</dbReference>
<keyword evidence="5 7" id="KW-1278">Translocase</keyword>
<dbReference type="CDD" id="cd03300">
    <property type="entry name" value="ABC_PotA_N"/>
    <property type="match status" value="1"/>
</dbReference>
<evidence type="ECO:0000256" key="7">
    <source>
        <dbReference type="RuleBase" id="RU364083"/>
    </source>
</evidence>
<dbReference type="SMART" id="SM00382">
    <property type="entry name" value="AAA"/>
    <property type="match status" value="1"/>
</dbReference>
<gene>
    <name evidence="7" type="primary">potA</name>
    <name evidence="9" type="ORF">A5742_16220</name>
</gene>
<protein>
    <recommendedName>
        <fullName evidence="7">Spermidine/putrescine import ATP-binding protein PotA</fullName>
        <ecNumber evidence="7">7.6.2.11</ecNumber>
    </recommendedName>
</protein>
<dbReference type="InterPro" id="IPR003593">
    <property type="entry name" value="AAA+_ATPase"/>
</dbReference>
<dbReference type="Pfam" id="PF08402">
    <property type="entry name" value="TOBE_2"/>
    <property type="match status" value="1"/>
</dbReference>
<dbReference type="PANTHER" id="PTHR42781">
    <property type="entry name" value="SPERMIDINE/PUTRESCINE IMPORT ATP-BINDING PROTEIN POTA"/>
    <property type="match status" value="1"/>
</dbReference>
<dbReference type="GO" id="GO:0005886">
    <property type="term" value="C:plasma membrane"/>
    <property type="evidence" value="ECO:0007669"/>
    <property type="project" value="UniProtKB-ARBA"/>
</dbReference>
<dbReference type="SUPFAM" id="SSF50331">
    <property type="entry name" value="MOP-like"/>
    <property type="match status" value="1"/>
</dbReference>
<dbReference type="Gene3D" id="3.40.50.300">
    <property type="entry name" value="P-loop containing nucleotide triphosphate hydrolases"/>
    <property type="match status" value="1"/>
</dbReference>
<dbReference type="RefSeq" id="WP_076208360.1">
    <property type="nucleotide sequence ID" value="NZ_MBER01000190.1"/>
</dbReference>
<dbReference type="InterPro" id="IPR003439">
    <property type="entry name" value="ABC_transporter-like_ATP-bd"/>
</dbReference>
<evidence type="ECO:0000256" key="4">
    <source>
        <dbReference type="ARBA" id="ARBA00022840"/>
    </source>
</evidence>
<dbReference type="InterPro" id="IPR017871">
    <property type="entry name" value="ABC_transporter-like_CS"/>
</dbReference>
<comment type="subunit">
    <text evidence="7">The complex is composed of two ATP-binding proteins (PotA), two transmembrane proteins (PotB and PotC) and a solute-binding protein (PotD).</text>
</comment>
<dbReference type="InterPro" id="IPR017879">
    <property type="entry name" value="PotA_ATP-bd"/>
</dbReference>
<dbReference type="Proteomes" id="UP000187001">
    <property type="component" value="Unassembled WGS sequence"/>
</dbReference>
<name>A0ABD6QC78_MYCFO</name>
<dbReference type="NCBIfam" id="TIGR01187">
    <property type="entry name" value="potA"/>
    <property type="match status" value="1"/>
</dbReference>
<evidence type="ECO:0000313" key="10">
    <source>
        <dbReference type="Proteomes" id="UP000187001"/>
    </source>
</evidence>
<comment type="caution">
    <text evidence="9">The sequence shown here is derived from an EMBL/GenBank/DDBJ whole genome shotgun (WGS) entry which is preliminary data.</text>
</comment>
<dbReference type="InterPro" id="IPR008995">
    <property type="entry name" value="Mo/tungstate-bd_C_term_dom"/>
</dbReference>
<dbReference type="EC" id="7.6.2.11" evidence="7"/>
<comment type="function">
    <text evidence="7">Part of the ABC transporter complex PotABCD involved in spermidine/putrescine import. Responsible for energy coupling to the transport system.</text>
</comment>
<dbReference type="PROSITE" id="PS50893">
    <property type="entry name" value="ABC_TRANSPORTER_2"/>
    <property type="match status" value="1"/>
</dbReference>
<dbReference type="EMBL" id="MBER01000190">
    <property type="protein sequence ID" value="OMC32170.1"/>
    <property type="molecule type" value="Genomic_DNA"/>
</dbReference>
<comment type="catalytic activity">
    <reaction evidence="7">
        <text>ATP + H2O + polyamine-[polyamine-binding protein]Side 1 = ADP + phosphate + polyamineSide 2 + [polyamine-binding protein]Side 1.</text>
        <dbReference type="EC" id="7.6.2.11"/>
    </reaction>
</comment>
<feature type="domain" description="ABC transporter" evidence="8">
    <location>
        <begin position="6"/>
        <end position="240"/>
    </location>
</feature>
<reference evidence="9 10" key="1">
    <citation type="submission" date="2016-07" db="EMBL/GenBank/DDBJ databases">
        <authorList>
            <person name="Sutton G."/>
            <person name="Brinkac L."/>
            <person name="Sanka R."/>
            <person name="Adams M."/>
            <person name="Lau E."/>
            <person name="Kumar A."/>
            <person name="Macaden R."/>
        </authorList>
    </citation>
    <scope>NUCLEOTIDE SEQUENCE [LARGE SCALE GENOMIC DNA]</scope>
    <source>
        <strain evidence="9 10">GA-0871</strain>
    </source>
</reference>
<dbReference type="InterPro" id="IPR013611">
    <property type="entry name" value="Transp-assoc_OB_typ2"/>
</dbReference>
<dbReference type="Gene3D" id="2.40.50.100">
    <property type="match status" value="1"/>
</dbReference>
<keyword evidence="2 7" id="KW-1003">Cell membrane</keyword>
<dbReference type="SUPFAM" id="SSF52540">
    <property type="entry name" value="P-loop containing nucleoside triphosphate hydrolases"/>
    <property type="match status" value="1"/>
</dbReference>
<dbReference type="AlphaFoldDB" id="A0ABD6QC78"/>
<evidence type="ECO:0000256" key="1">
    <source>
        <dbReference type="ARBA" id="ARBA00022448"/>
    </source>
</evidence>
<proteinExistence type="inferred from homology"/>
<keyword evidence="6 7" id="KW-0472">Membrane</keyword>
<dbReference type="InterPro" id="IPR027417">
    <property type="entry name" value="P-loop_NTPase"/>
</dbReference>
<dbReference type="InterPro" id="IPR005893">
    <property type="entry name" value="PotA-like"/>
</dbReference>
<dbReference type="GO" id="GO:0005524">
    <property type="term" value="F:ATP binding"/>
    <property type="evidence" value="ECO:0007669"/>
    <property type="project" value="UniProtKB-KW"/>
</dbReference>
<sequence length="381" mass="41698">MGAPVIEIDHVTKRFGDYIAVAEADFSIASGEFFSMLGPSGCGKTTTLRMIAGFESPTEGAIRLEGVDVSRVPPHKRNVNTVFQHYALFPHMTVWDNVAYGPRSRKKSAKKSADEIKRSVDELLEIVRLTDFAKRKPGQLSGGQQQRVALARALVNYPSALLLDEPLGALDLKLRHAMQFELKRIQREVGITFIYVTHDQEEALTMSDRIAVMNNGNVEQIGSPTEIYDRPATVFVASFIGQANLWPGRQTGRTNRDFVEVDVLGTTLKAKPGDTTIEPGGHATLMIRPERVRVSMEVPTGDVATVPATVKDLTFQGPVLRLSLAAPDDSTIIAHVGPEQELPLLRPGDQVHVGWSPDASRVLPAADIPTTEDLEEMLDGT</sequence>
<dbReference type="PROSITE" id="PS00211">
    <property type="entry name" value="ABC_TRANSPORTER_1"/>
    <property type="match status" value="1"/>
</dbReference>